<evidence type="ECO:0000313" key="7">
    <source>
        <dbReference type="EnsemblProtists" id="PYU1_T010357"/>
    </source>
</evidence>
<dbReference type="GO" id="GO:0005930">
    <property type="term" value="C:axoneme"/>
    <property type="evidence" value="ECO:0007669"/>
    <property type="project" value="UniProtKB-SubCell"/>
</dbReference>
<comment type="subcellular location">
    <subcellularLocation>
        <location evidence="1">Cytoplasm</location>
        <location evidence="1">Cytoskeleton</location>
        <location evidence="1">Cilium axoneme</location>
    </subcellularLocation>
</comment>
<organism evidence="7 8">
    <name type="scientific">Globisporangium ultimum (strain ATCC 200006 / CBS 805.95 / DAOM BR144)</name>
    <name type="common">Pythium ultimum</name>
    <dbReference type="NCBI Taxonomy" id="431595"/>
    <lineage>
        <taxon>Eukaryota</taxon>
        <taxon>Sar</taxon>
        <taxon>Stramenopiles</taxon>
        <taxon>Oomycota</taxon>
        <taxon>Peronosporomycetes</taxon>
        <taxon>Pythiales</taxon>
        <taxon>Pythiaceae</taxon>
        <taxon>Globisporangium</taxon>
    </lineage>
</organism>
<evidence type="ECO:0000256" key="1">
    <source>
        <dbReference type="ARBA" id="ARBA00004430"/>
    </source>
</evidence>
<dbReference type="InterPro" id="IPR029416">
    <property type="entry name" value="CFAP300"/>
</dbReference>
<dbReference type="PANTHER" id="PTHR31078">
    <property type="entry name" value="CILIA- AND FLAGELLA-ASSOCIATED PROTEIN 300"/>
    <property type="match status" value="1"/>
</dbReference>
<protein>
    <recommendedName>
        <fullName evidence="3">Cilia- and flagella-associated protein 300</fullName>
    </recommendedName>
</protein>
<evidence type="ECO:0000256" key="4">
    <source>
        <dbReference type="ARBA" id="ARBA00022490"/>
    </source>
</evidence>
<accession>K3WZF8</accession>
<reference evidence="8" key="2">
    <citation type="submission" date="2010-04" db="EMBL/GenBank/DDBJ databases">
        <authorList>
            <person name="Buell R."/>
            <person name="Hamilton J."/>
            <person name="Hostetler J."/>
        </authorList>
    </citation>
    <scope>NUCLEOTIDE SEQUENCE [LARGE SCALE GENOMIC DNA]</scope>
    <source>
        <strain evidence="8">DAOM:BR144</strain>
    </source>
</reference>
<dbReference type="eggNOG" id="ENOG502QUFH">
    <property type="taxonomic scope" value="Eukaryota"/>
</dbReference>
<keyword evidence="8" id="KW-1185">Reference proteome</keyword>
<sequence length="285" mass="32153">MADCHEQKTGLEPSQQPVEELVPHAGNEELFELIPDGVPVLKDSEVKHKLLQWNLNETLQLQRFRVKAKITPDVEEELVTQFFHNAHVQSTLSLPEALSSSAFKDAPQRIQCRKLRATATSLSFFDRLVPAGLVSGSGALRRCLDEVYDGATASDLLKEAFVSAEAEENLLEGSNNANWFSLEQDQQEFIFQLFRALVIGGAMCQSDESVQPYERMVSVLYKALVSVKKHASDSLVIDVTSRVYAVEDTRVLPASCVARFSTCFVILDPRKRWLTVWRHPFQPFW</sequence>
<evidence type="ECO:0000313" key="8">
    <source>
        <dbReference type="Proteomes" id="UP000019132"/>
    </source>
</evidence>
<dbReference type="AlphaFoldDB" id="K3WZF8"/>
<name>K3WZF8_GLOUD</name>
<comment type="similarity">
    <text evidence="2">Belongs to the CFAP300 family.</text>
</comment>
<reference evidence="8" key="1">
    <citation type="journal article" date="2010" name="Genome Biol.">
        <title>Genome sequence of the necrotrophic plant pathogen Pythium ultimum reveals original pathogenicity mechanisms and effector repertoire.</title>
        <authorList>
            <person name="Levesque C.A."/>
            <person name="Brouwer H."/>
            <person name="Cano L."/>
            <person name="Hamilton J.P."/>
            <person name="Holt C."/>
            <person name="Huitema E."/>
            <person name="Raffaele S."/>
            <person name="Robideau G.P."/>
            <person name="Thines M."/>
            <person name="Win J."/>
            <person name="Zerillo M.M."/>
            <person name="Beakes G.W."/>
            <person name="Boore J.L."/>
            <person name="Busam D."/>
            <person name="Dumas B."/>
            <person name="Ferriera S."/>
            <person name="Fuerstenberg S.I."/>
            <person name="Gachon C.M."/>
            <person name="Gaulin E."/>
            <person name="Govers F."/>
            <person name="Grenville-Briggs L."/>
            <person name="Horner N."/>
            <person name="Hostetler J."/>
            <person name="Jiang R.H."/>
            <person name="Johnson J."/>
            <person name="Krajaejun T."/>
            <person name="Lin H."/>
            <person name="Meijer H.J."/>
            <person name="Moore B."/>
            <person name="Morris P."/>
            <person name="Phuntmart V."/>
            <person name="Puiu D."/>
            <person name="Shetty J."/>
            <person name="Stajich J.E."/>
            <person name="Tripathy S."/>
            <person name="Wawra S."/>
            <person name="van West P."/>
            <person name="Whitty B.R."/>
            <person name="Coutinho P.M."/>
            <person name="Henrissat B."/>
            <person name="Martin F."/>
            <person name="Thomas P.D."/>
            <person name="Tyler B.M."/>
            <person name="De Vries R.P."/>
            <person name="Kamoun S."/>
            <person name="Yandell M."/>
            <person name="Tisserat N."/>
            <person name="Buell C.R."/>
        </authorList>
    </citation>
    <scope>NUCLEOTIDE SEQUENCE</scope>
    <source>
        <strain evidence="8">DAOM:BR144</strain>
    </source>
</reference>
<keyword evidence="4" id="KW-0963">Cytoplasm</keyword>
<dbReference type="Proteomes" id="UP000019132">
    <property type="component" value="Unassembled WGS sequence"/>
</dbReference>
<evidence type="ECO:0000256" key="5">
    <source>
        <dbReference type="ARBA" id="ARBA00023212"/>
    </source>
</evidence>
<proteinExistence type="inferred from homology"/>
<keyword evidence="6" id="KW-0966">Cell projection</keyword>
<dbReference type="PANTHER" id="PTHR31078:SF1">
    <property type="entry name" value="CILIA- AND FLAGELLA-ASSOCIATED PROTEIN 300"/>
    <property type="match status" value="1"/>
</dbReference>
<keyword evidence="5" id="KW-0206">Cytoskeleton</keyword>
<dbReference type="Pfam" id="PF14926">
    <property type="entry name" value="CFAP300"/>
    <property type="match status" value="1"/>
</dbReference>
<dbReference type="OMA" id="FYHCYGV"/>
<dbReference type="HOGENOM" id="CLU_068703_0_0_1"/>
<evidence type="ECO:0000256" key="6">
    <source>
        <dbReference type="ARBA" id="ARBA00023273"/>
    </source>
</evidence>
<dbReference type="EMBL" id="GL376602">
    <property type="status" value="NOT_ANNOTATED_CDS"/>
    <property type="molecule type" value="Genomic_DNA"/>
</dbReference>
<dbReference type="VEuPathDB" id="FungiDB:PYU1_G010336"/>
<reference evidence="7" key="3">
    <citation type="submission" date="2015-02" db="UniProtKB">
        <authorList>
            <consortium name="EnsemblProtists"/>
        </authorList>
    </citation>
    <scope>IDENTIFICATION</scope>
    <source>
        <strain evidence="7">DAOM BR144</strain>
    </source>
</reference>
<evidence type="ECO:0000256" key="3">
    <source>
        <dbReference type="ARBA" id="ARBA00022174"/>
    </source>
</evidence>
<dbReference type="InParanoid" id="K3WZF8"/>
<evidence type="ECO:0000256" key="2">
    <source>
        <dbReference type="ARBA" id="ARBA00009205"/>
    </source>
</evidence>
<dbReference type="STRING" id="431595.K3WZF8"/>
<dbReference type="EnsemblProtists" id="PYU1_T010357">
    <property type="protein sequence ID" value="PYU1_T010357"/>
    <property type="gene ID" value="PYU1_G010336"/>
</dbReference>